<dbReference type="OrthoDB" id="6844941at2"/>
<evidence type="ECO:0000256" key="5">
    <source>
        <dbReference type="ARBA" id="ARBA00022597"/>
    </source>
</evidence>
<evidence type="ECO:0000256" key="7">
    <source>
        <dbReference type="ARBA" id="ARBA00022989"/>
    </source>
</evidence>
<comment type="subcellular location">
    <subcellularLocation>
        <location evidence="1">Cell membrane</location>
        <topology evidence="1">Multi-pass membrane protein</topology>
    </subcellularLocation>
</comment>
<evidence type="ECO:0000313" key="13">
    <source>
        <dbReference type="EMBL" id="TDQ54208.1"/>
    </source>
</evidence>
<evidence type="ECO:0000256" key="8">
    <source>
        <dbReference type="ARBA" id="ARBA00023136"/>
    </source>
</evidence>
<comment type="caution">
    <text evidence="13">The sequence shown here is derived from an EMBL/GenBank/DDBJ whole genome shotgun (WGS) entry which is preliminary data.</text>
</comment>
<evidence type="ECO:0000256" key="11">
    <source>
        <dbReference type="SAM" id="MobiDB-lite"/>
    </source>
</evidence>
<feature type="transmembrane region" description="Helical" evidence="12">
    <location>
        <begin position="284"/>
        <end position="317"/>
    </location>
</feature>
<organism evidence="13 14">
    <name type="scientific">Actinorugispora endophytica</name>
    <dbReference type="NCBI Taxonomy" id="1605990"/>
    <lineage>
        <taxon>Bacteria</taxon>
        <taxon>Bacillati</taxon>
        <taxon>Actinomycetota</taxon>
        <taxon>Actinomycetes</taxon>
        <taxon>Streptosporangiales</taxon>
        <taxon>Nocardiopsidaceae</taxon>
        <taxon>Actinorugispora</taxon>
    </lineage>
</organism>
<evidence type="ECO:0000256" key="6">
    <source>
        <dbReference type="ARBA" id="ARBA00022692"/>
    </source>
</evidence>
<feature type="transmembrane region" description="Helical" evidence="12">
    <location>
        <begin position="146"/>
        <end position="167"/>
    </location>
</feature>
<evidence type="ECO:0000313" key="14">
    <source>
        <dbReference type="Proteomes" id="UP000295281"/>
    </source>
</evidence>
<evidence type="ECO:0000256" key="3">
    <source>
        <dbReference type="ARBA" id="ARBA00022475"/>
    </source>
</evidence>
<feature type="transmembrane region" description="Helical" evidence="12">
    <location>
        <begin position="200"/>
        <end position="219"/>
    </location>
</feature>
<dbReference type="PANTHER" id="PTHR32196">
    <property type="entry name" value="ABC TRANSPORTER PERMEASE PROTEIN YPHD-RELATED-RELATED"/>
    <property type="match status" value="1"/>
</dbReference>
<dbReference type="Proteomes" id="UP000295281">
    <property type="component" value="Unassembled WGS sequence"/>
</dbReference>
<dbReference type="InterPro" id="IPR001851">
    <property type="entry name" value="ABC_transp_permease"/>
</dbReference>
<keyword evidence="7 12" id="KW-1133">Transmembrane helix</keyword>
<dbReference type="EMBL" id="SNYN01000002">
    <property type="protein sequence ID" value="TDQ54208.1"/>
    <property type="molecule type" value="Genomic_DNA"/>
</dbReference>
<keyword evidence="2" id="KW-0813">Transport</keyword>
<dbReference type="CDD" id="cd06579">
    <property type="entry name" value="TM_PBP1_transp_AraH_like"/>
    <property type="match status" value="1"/>
</dbReference>
<dbReference type="GO" id="GO:0022857">
    <property type="term" value="F:transmembrane transporter activity"/>
    <property type="evidence" value="ECO:0007669"/>
    <property type="project" value="InterPro"/>
</dbReference>
<feature type="transmembrane region" description="Helical" evidence="12">
    <location>
        <begin position="329"/>
        <end position="349"/>
    </location>
</feature>
<gene>
    <name evidence="13" type="ORF">EV190_10240</name>
</gene>
<keyword evidence="6 12" id="KW-0812">Transmembrane</keyword>
<protein>
    <recommendedName>
        <fullName evidence="10">Xylose transport system permease protein XylH</fullName>
    </recommendedName>
</protein>
<proteinExistence type="predicted"/>
<evidence type="ECO:0000256" key="4">
    <source>
        <dbReference type="ARBA" id="ARBA00022519"/>
    </source>
</evidence>
<dbReference type="GO" id="GO:0005886">
    <property type="term" value="C:plasma membrane"/>
    <property type="evidence" value="ECO:0007669"/>
    <property type="project" value="UniProtKB-SubCell"/>
</dbReference>
<feature type="transmembrane region" description="Helical" evidence="12">
    <location>
        <begin position="116"/>
        <end position="139"/>
    </location>
</feature>
<accession>A0A4R6V5P6</accession>
<keyword evidence="5" id="KW-0762">Sugar transport</keyword>
<evidence type="ECO:0000256" key="10">
    <source>
        <dbReference type="ARBA" id="ARBA00035686"/>
    </source>
</evidence>
<evidence type="ECO:0000256" key="12">
    <source>
        <dbReference type="SAM" id="Phobius"/>
    </source>
</evidence>
<evidence type="ECO:0000256" key="1">
    <source>
        <dbReference type="ARBA" id="ARBA00004651"/>
    </source>
</evidence>
<dbReference type="RefSeq" id="WP_133740221.1">
    <property type="nucleotide sequence ID" value="NZ_SNYN01000002.1"/>
</dbReference>
<keyword evidence="8 12" id="KW-0472">Membrane</keyword>
<dbReference type="AlphaFoldDB" id="A0A4R6V5P6"/>
<keyword evidence="3" id="KW-1003">Cell membrane</keyword>
<reference evidence="13 14" key="1">
    <citation type="submission" date="2019-03" db="EMBL/GenBank/DDBJ databases">
        <title>Genomic Encyclopedia of Type Strains, Phase IV (KMG-IV): sequencing the most valuable type-strain genomes for metagenomic binning, comparative biology and taxonomic classification.</title>
        <authorList>
            <person name="Goeker M."/>
        </authorList>
    </citation>
    <scope>NUCLEOTIDE SEQUENCE [LARGE SCALE GENOMIC DNA]</scope>
    <source>
        <strain evidence="13 14">DSM 46770</strain>
    </source>
</reference>
<evidence type="ECO:0000256" key="9">
    <source>
        <dbReference type="ARBA" id="ARBA00035611"/>
    </source>
</evidence>
<keyword evidence="14" id="KW-1185">Reference proteome</keyword>
<feature type="transmembrane region" description="Helical" evidence="12">
    <location>
        <begin position="92"/>
        <end position="110"/>
    </location>
</feature>
<feature type="transmembrane region" description="Helical" evidence="12">
    <location>
        <begin position="32"/>
        <end position="55"/>
    </location>
</feature>
<dbReference type="PANTHER" id="PTHR32196:SF32">
    <property type="entry name" value="XYLOSE TRANSPORT SYSTEM PERMEASE PROTEIN XYLH"/>
    <property type="match status" value="1"/>
</dbReference>
<feature type="transmembrane region" description="Helical" evidence="12">
    <location>
        <begin position="251"/>
        <end position="272"/>
    </location>
</feature>
<feature type="transmembrane region" description="Helical" evidence="12">
    <location>
        <begin position="67"/>
        <end position="85"/>
    </location>
</feature>
<feature type="region of interest" description="Disordered" evidence="11">
    <location>
        <begin position="1"/>
        <end position="24"/>
    </location>
</feature>
<comment type="function">
    <text evidence="9">Part of the binding-protein-dependent transport system for D-xylose. Probably responsible for the translocation of the substrate across the membrane.</text>
</comment>
<sequence length="356" mass="37750">MSQTLTMRTPGPGQGGSEKRERVGRRSPLRRFLARPEVGSLIGAVVVFAVFFAVAEPFRQAASFSTVLYASSTIGIMAVAVALLMIGGEFDLSAGVAVVTSALATAMFSYQFSLNIWAGAALALALALGIGFLNGWILVRTNLPSFLVTLSTFLMLQGLNIAVTKLVTGSVSTDNVSDMDGFASARAVFASSIPVGGVDVRITVLWWLLFAALATWVLMRTRVGNWIYAVGGNAESARAVGVPVKRVKIGLFMTVGFFAWFSGMHLLTAANGVQQSGEGVGNELLYIMAAVVGGCLLTGGYGTVVGAVIGAFIYGMTRQGIVYAGWDNNWIMFFVGAMLLLAVVINMWVRNQTSKR</sequence>
<evidence type="ECO:0000256" key="2">
    <source>
        <dbReference type="ARBA" id="ARBA00022448"/>
    </source>
</evidence>
<keyword evidence="4" id="KW-0997">Cell inner membrane</keyword>
<name>A0A4R6V5P6_9ACTN</name>
<dbReference type="Pfam" id="PF02653">
    <property type="entry name" value="BPD_transp_2"/>
    <property type="match status" value="1"/>
</dbReference>